<dbReference type="EC" id="2.1.1.182" evidence="7"/>
<dbReference type="InterPro" id="IPR029063">
    <property type="entry name" value="SAM-dependent_MTases_sf"/>
</dbReference>
<dbReference type="InterPro" id="IPR001737">
    <property type="entry name" value="KsgA/Erm"/>
</dbReference>
<accession>A0A124FXX4</accession>
<keyword evidence="3 7" id="KW-0489">Methyltransferase</keyword>
<feature type="binding site" evidence="7 8">
    <location>
        <position position="44"/>
    </location>
    <ligand>
        <name>S-adenosyl-L-methionine</name>
        <dbReference type="ChEBI" id="CHEBI:59789"/>
    </ligand>
</feature>
<dbReference type="PANTHER" id="PTHR11727:SF7">
    <property type="entry name" value="DIMETHYLADENOSINE TRANSFERASE-RELATED"/>
    <property type="match status" value="1"/>
</dbReference>
<keyword evidence="5 7" id="KW-0949">S-adenosyl-L-methionine</keyword>
<dbReference type="CDD" id="cd02440">
    <property type="entry name" value="AdoMet_MTases"/>
    <property type="match status" value="1"/>
</dbReference>
<evidence type="ECO:0000313" key="10">
    <source>
        <dbReference type="EMBL" id="KUK79390.1"/>
    </source>
</evidence>
<evidence type="ECO:0000256" key="5">
    <source>
        <dbReference type="ARBA" id="ARBA00022691"/>
    </source>
</evidence>
<keyword evidence="2 7" id="KW-0698">rRNA processing</keyword>
<dbReference type="InterPro" id="IPR023165">
    <property type="entry name" value="rRNA_Ade_diMease-like_C"/>
</dbReference>
<gene>
    <name evidence="7" type="primary">rsmA</name>
    <name evidence="7" type="synonym">ksgA</name>
    <name evidence="10" type="ORF">XD94_1390</name>
</gene>
<dbReference type="Gene3D" id="3.40.50.150">
    <property type="entry name" value="Vaccinia Virus protein VP39"/>
    <property type="match status" value="1"/>
</dbReference>
<keyword evidence="6 7" id="KW-0694">RNA-binding</keyword>
<dbReference type="HAMAP" id="MF_00607">
    <property type="entry name" value="16SrRNA_methyltr_A"/>
    <property type="match status" value="1"/>
</dbReference>
<dbReference type="GO" id="GO:0005829">
    <property type="term" value="C:cytosol"/>
    <property type="evidence" value="ECO:0007669"/>
    <property type="project" value="TreeGrafter"/>
</dbReference>
<dbReference type="PATRIC" id="fig|1184387.3.peg.1855"/>
<dbReference type="AlphaFoldDB" id="A0A124FXX4"/>
<evidence type="ECO:0000256" key="2">
    <source>
        <dbReference type="ARBA" id="ARBA00022552"/>
    </source>
</evidence>
<dbReference type="EMBL" id="LGGP01000266">
    <property type="protein sequence ID" value="KUK79390.1"/>
    <property type="molecule type" value="Genomic_DNA"/>
</dbReference>
<evidence type="ECO:0000256" key="8">
    <source>
        <dbReference type="PROSITE-ProRule" id="PRU01026"/>
    </source>
</evidence>
<dbReference type="SUPFAM" id="SSF53335">
    <property type="entry name" value="S-adenosyl-L-methionine-dependent methyltransferases"/>
    <property type="match status" value="1"/>
</dbReference>
<dbReference type="PANTHER" id="PTHR11727">
    <property type="entry name" value="DIMETHYLADENOSINE TRANSFERASE"/>
    <property type="match status" value="1"/>
</dbReference>
<evidence type="ECO:0000259" key="9">
    <source>
        <dbReference type="SMART" id="SM00650"/>
    </source>
</evidence>
<dbReference type="GO" id="GO:0052908">
    <property type="term" value="F:16S rRNA (adenine(1518)-N(6)/adenine(1519)-N(6))-dimethyltransferase activity"/>
    <property type="evidence" value="ECO:0007669"/>
    <property type="project" value="UniProtKB-EC"/>
</dbReference>
<feature type="binding site" evidence="7 8">
    <location>
        <position position="19"/>
    </location>
    <ligand>
        <name>S-adenosyl-L-methionine</name>
        <dbReference type="ChEBI" id="CHEBI:59789"/>
    </ligand>
</feature>
<comment type="catalytic activity">
    <reaction evidence="7">
        <text>adenosine(1518)/adenosine(1519) in 16S rRNA + 4 S-adenosyl-L-methionine = N(6)-dimethyladenosine(1518)/N(6)-dimethyladenosine(1519) in 16S rRNA + 4 S-adenosyl-L-homocysteine + 4 H(+)</text>
        <dbReference type="Rhea" id="RHEA:19609"/>
        <dbReference type="Rhea" id="RHEA-COMP:10232"/>
        <dbReference type="Rhea" id="RHEA-COMP:10233"/>
        <dbReference type="ChEBI" id="CHEBI:15378"/>
        <dbReference type="ChEBI" id="CHEBI:57856"/>
        <dbReference type="ChEBI" id="CHEBI:59789"/>
        <dbReference type="ChEBI" id="CHEBI:74411"/>
        <dbReference type="ChEBI" id="CHEBI:74493"/>
        <dbReference type="EC" id="2.1.1.182"/>
    </reaction>
</comment>
<evidence type="ECO:0000256" key="3">
    <source>
        <dbReference type="ARBA" id="ARBA00022603"/>
    </source>
</evidence>
<evidence type="ECO:0000313" key="11">
    <source>
        <dbReference type="Proteomes" id="UP000054092"/>
    </source>
</evidence>
<dbReference type="GO" id="GO:0003723">
    <property type="term" value="F:RNA binding"/>
    <property type="evidence" value="ECO:0007669"/>
    <property type="project" value="UniProtKB-UniRule"/>
</dbReference>
<dbReference type="InterPro" id="IPR020596">
    <property type="entry name" value="rRNA_Ade_Mease_Trfase_CS"/>
</dbReference>
<dbReference type="Pfam" id="PF00398">
    <property type="entry name" value="RrnaAD"/>
    <property type="match status" value="1"/>
</dbReference>
<evidence type="ECO:0000256" key="1">
    <source>
        <dbReference type="ARBA" id="ARBA00022490"/>
    </source>
</evidence>
<evidence type="ECO:0000256" key="4">
    <source>
        <dbReference type="ARBA" id="ARBA00022679"/>
    </source>
</evidence>
<feature type="binding site" evidence="7 8">
    <location>
        <position position="65"/>
    </location>
    <ligand>
        <name>S-adenosyl-L-methionine</name>
        <dbReference type="ChEBI" id="CHEBI:59789"/>
    </ligand>
</feature>
<organism evidence="10 11">
    <name type="scientific">Mesotoga prima</name>
    <dbReference type="NCBI Taxonomy" id="1184387"/>
    <lineage>
        <taxon>Bacteria</taxon>
        <taxon>Thermotogati</taxon>
        <taxon>Thermotogota</taxon>
        <taxon>Thermotogae</taxon>
        <taxon>Kosmotogales</taxon>
        <taxon>Kosmotogaceae</taxon>
        <taxon>Mesotoga</taxon>
    </lineage>
</organism>
<dbReference type="NCBIfam" id="TIGR00755">
    <property type="entry name" value="ksgA"/>
    <property type="match status" value="1"/>
</dbReference>
<reference evidence="11" key="1">
    <citation type="journal article" date="2015" name="MBio">
        <title>Genome-Resolved Metagenomic Analysis Reveals Roles for Candidate Phyla and Other Microbial Community Members in Biogeochemical Transformations in Oil Reservoirs.</title>
        <authorList>
            <person name="Hu P."/>
            <person name="Tom L."/>
            <person name="Singh A."/>
            <person name="Thomas B.C."/>
            <person name="Baker B.J."/>
            <person name="Piceno Y.M."/>
            <person name="Andersen G.L."/>
            <person name="Banfield J.F."/>
        </authorList>
    </citation>
    <scope>NUCLEOTIDE SEQUENCE [LARGE SCALE GENOMIC DNA]</scope>
</reference>
<evidence type="ECO:0000256" key="7">
    <source>
        <dbReference type="HAMAP-Rule" id="MF_00607"/>
    </source>
</evidence>
<feature type="binding site" evidence="7 8">
    <location>
        <position position="17"/>
    </location>
    <ligand>
        <name>S-adenosyl-L-methionine</name>
        <dbReference type="ChEBI" id="CHEBI:59789"/>
    </ligand>
</feature>
<name>A0A124FXX4_9BACT</name>
<sequence length="271" mass="30747">MGERSINIRLNRALGQNFLKSAKISRRIVESASLDPSLTIVEIGVGSGSLTSILLELGYTVIGFEIDTRFVEGNKRLEGEKFTLRYEDFLKADLSSLPEPAAYVANIPYYITSPIIERIMFEGPDFVKAVLMVQKEYADRLIATPRTKEYGILTVNVNTFARVSELFQVSRKEFIPQPEVDSMVIELSLLDEPPIERERRDAYRGFVRQCFSQRRKKLKNNLKGLVDSPESFLKASEIGLDVRAEELDVEDFVRLFRNIYPEGGVNPKAGE</sequence>
<feature type="binding site" evidence="7 8">
    <location>
        <position position="88"/>
    </location>
    <ligand>
        <name>S-adenosyl-L-methionine</name>
        <dbReference type="ChEBI" id="CHEBI:59789"/>
    </ligand>
</feature>
<feature type="binding site" evidence="7 8">
    <location>
        <position position="106"/>
    </location>
    <ligand>
        <name>S-adenosyl-L-methionine</name>
        <dbReference type="ChEBI" id="CHEBI:59789"/>
    </ligand>
</feature>
<comment type="similarity">
    <text evidence="7">Belongs to the class I-like SAM-binding methyltransferase superfamily. rRNA adenine N(6)-methyltransferase family. RsmA subfamily.</text>
</comment>
<proteinExistence type="inferred from homology"/>
<feature type="domain" description="Ribosomal RNA adenine methylase transferase N-terminal" evidence="9">
    <location>
        <begin position="24"/>
        <end position="191"/>
    </location>
</feature>
<evidence type="ECO:0000256" key="6">
    <source>
        <dbReference type="ARBA" id="ARBA00022884"/>
    </source>
</evidence>
<protein>
    <recommendedName>
        <fullName evidence="7">Ribosomal RNA small subunit methyltransferase A</fullName>
        <ecNumber evidence="7">2.1.1.182</ecNumber>
    </recommendedName>
    <alternativeName>
        <fullName evidence="7">16S rRNA (adenine(1518)-N(6)/adenine(1519)-N(6))-dimethyltransferase</fullName>
    </alternativeName>
    <alternativeName>
        <fullName evidence="7">16S rRNA dimethyladenosine transferase</fullName>
    </alternativeName>
    <alternativeName>
        <fullName evidence="7">16S rRNA dimethylase</fullName>
    </alternativeName>
    <alternativeName>
        <fullName evidence="7">S-adenosylmethionine-6-N', N'-adenosyl(rRNA) dimethyltransferase</fullName>
    </alternativeName>
</protein>
<comment type="caution">
    <text evidence="10">The sequence shown here is derived from an EMBL/GenBank/DDBJ whole genome shotgun (WGS) entry which is preliminary data.</text>
</comment>
<dbReference type="Gene3D" id="1.10.8.100">
    <property type="entry name" value="Ribosomal RNA adenine dimethylase-like, domain 2"/>
    <property type="match status" value="1"/>
</dbReference>
<keyword evidence="4 7" id="KW-0808">Transferase</keyword>
<dbReference type="PROSITE" id="PS01131">
    <property type="entry name" value="RRNA_A_DIMETH"/>
    <property type="match status" value="1"/>
</dbReference>
<dbReference type="SMART" id="SM00650">
    <property type="entry name" value="rADc"/>
    <property type="match status" value="1"/>
</dbReference>
<dbReference type="PROSITE" id="PS51689">
    <property type="entry name" value="SAM_RNA_A_N6_MT"/>
    <property type="match status" value="1"/>
</dbReference>
<keyword evidence="1 7" id="KW-0963">Cytoplasm</keyword>
<comment type="function">
    <text evidence="7">Specifically dimethylates two adjacent adenosines (A1518 and A1519) in the loop of a conserved hairpin near the 3'-end of 16S rRNA in the 30S particle. May play a critical role in biogenesis of 30S subunits.</text>
</comment>
<comment type="subcellular location">
    <subcellularLocation>
        <location evidence="7">Cytoplasm</location>
    </subcellularLocation>
</comment>
<dbReference type="Proteomes" id="UP000054092">
    <property type="component" value="Unassembled WGS sequence"/>
</dbReference>
<dbReference type="InterPro" id="IPR011530">
    <property type="entry name" value="rRNA_adenine_dimethylase"/>
</dbReference>
<dbReference type="InterPro" id="IPR020598">
    <property type="entry name" value="rRNA_Ade_methylase_Trfase_N"/>
</dbReference>